<keyword evidence="3" id="KW-0547">Nucleotide-binding</keyword>
<dbReference type="GO" id="GO:0050679">
    <property type="term" value="P:positive regulation of epithelial cell proliferation"/>
    <property type="evidence" value="ECO:0007669"/>
    <property type="project" value="TreeGrafter"/>
</dbReference>
<dbReference type="Proteomes" id="UP000299084">
    <property type="component" value="Unassembled WGS sequence"/>
</dbReference>
<keyword evidence="4 8" id="KW-0418">Kinase</keyword>
<feature type="non-terminal residue" evidence="8">
    <location>
        <position position="1"/>
    </location>
</feature>
<gene>
    <name evidence="8" type="ORF">Cadr_000000008</name>
</gene>
<keyword evidence="6" id="KW-0675">Receptor</keyword>
<dbReference type="GO" id="GO:0022008">
    <property type="term" value="P:neurogenesis"/>
    <property type="evidence" value="ECO:0007669"/>
    <property type="project" value="TreeGrafter"/>
</dbReference>
<keyword evidence="2" id="KW-0808">Transferase</keyword>
<dbReference type="InterPro" id="IPR000719">
    <property type="entry name" value="Prot_kinase_dom"/>
</dbReference>
<keyword evidence="9" id="KW-1185">Reference proteome</keyword>
<comment type="caution">
    <text evidence="8">The sequence shown here is derived from an EMBL/GenBank/DDBJ whole genome shotgun (WGS) entry which is preliminary data.</text>
</comment>
<dbReference type="GO" id="GO:0048408">
    <property type="term" value="F:epidermal growth factor binding"/>
    <property type="evidence" value="ECO:0007669"/>
    <property type="project" value="TreeGrafter"/>
</dbReference>
<dbReference type="InterPro" id="IPR001245">
    <property type="entry name" value="Ser-Thr/Tyr_kinase_cat_dom"/>
</dbReference>
<evidence type="ECO:0000256" key="1">
    <source>
        <dbReference type="ARBA" id="ARBA00011902"/>
    </source>
</evidence>
<dbReference type="EMBL" id="JWIN03000001">
    <property type="protein sequence ID" value="KAB1284004.1"/>
    <property type="molecule type" value="Genomic_DNA"/>
</dbReference>
<dbReference type="GO" id="GO:0043235">
    <property type="term" value="C:receptor complex"/>
    <property type="evidence" value="ECO:0007669"/>
    <property type="project" value="TreeGrafter"/>
</dbReference>
<feature type="domain" description="Protein kinase" evidence="7">
    <location>
        <begin position="1"/>
        <end position="110"/>
    </location>
</feature>
<keyword evidence="5" id="KW-0067">ATP-binding</keyword>
<dbReference type="SUPFAM" id="SSF56112">
    <property type="entry name" value="Protein kinase-like (PK-like)"/>
    <property type="match status" value="1"/>
</dbReference>
<evidence type="ECO:0000256" key="6">
    <source>
        <dbReference type="ARBA" id="ARBA00023170"/>
    </source>
</evidence>
<evidence type="ECO:0000313" key="8">
    <source>
        <dbReference type="EMBL" id="KAB1284004.1"/>
    </source>
</evidence>
<dbReference type="PANTHER" id="PTHR24416">
    <property type="entry name" value="TYROSINE-PROTEIN KINASE RECEPTOR"/>
    <property type="match status" value="1"/>
</dbReference>
<evidence type="ECO:0000256" key="2">
    <source>
        <dbReference type="ARBA" id="ARBA00022679"/>
    </source>
</evidence>
<dbReference type="InterPro" id="IPR050122">
    <property type="entry name" value="RTK"/>
</dbReference>
<evidence type="ECO:0000259" key="7">
    <source>
        <dbReference type="PROSITE" id="PS50011"/>
    </source>
</evidence>
<dbReference type="InterPro" id="IPR020635">
    <property type="entry name" value="Tyr_kinase_cat_dom"/>
</dbReference>
<dbReference type="GO" id="GO:0005524">
    <property type="term" value="F:ATP binding"/>
    <property type="evidence" value="ECO:0007669"/>
    <property type="project" value="UniProtKB-KW"/>
</dbReference>
<dbReference type="PANTHER" id="PTHR24416:SF91">
    <property type="entry name" value="EPIDERMAL GROWTH FACTOR RECEPTOR"/>
    <property type="match status" value="1"/>
</dbReference>
<dbReference type="InterPro" id="IPR011009">
    <property type="entry name" value="Kinase-like_dom_sf"/>
</dbReference>
<evidence type="ECO:0000256" key="5">
    <source>
        <dbReference type="ARBA" id="ARBA00022840"/>
    </source>
</evidence>
<organism evidence="8 9">
    <name type="scientific">Camelus dromedarius</name>
    <name type="common">Dromedary</name>
    <name type="synonym">Arabian camel</name>
    <dbReference type="NCBI Taxonomy" id="9838"/>
    <lineage>
        <taxon>Eukaryota</taxon>
        <taxon>Metazoa</taxon>
        <taxon>Chordata</taxon>
        <taxon>Craniata</taxon>
        <taxon>Vertebrata</taxon>
        <taxon>Euteleostomi</taxon>
        <taxon>Mammalia</taxon>
        <taxon>Eutheria</taxon>
        <taxon>Laurasiatheria</taxon>
        <taxon>Artiodactyla</taxon>
        <taxon>Tylopoda</taxon>
        <taxon>Camelidae</taxon>
        <taxon>Camelus</taxon>
    </lineage>
</organism>
<evidence type="ECO:0000313" key="9">
    <source>
        <dbReference type="Proteomes" id="UP000299084"/>
    </source>
</evidence>
<accession>A0A5N4EL57</accession>
<evidence type="ECO:0000256" key="4">
    <source>
        <dbReference type="ARBA" id="ARBA00022777"/>
    </source>
</evidence>
<proteinExistence type="predicted"/>
<name>A0A5N4EL57_CAMDR</name>
<protein>
    <recommendedName>
        <fullName evidence="1">receptor protein-tyrosine kinase</fullName>
        <ecNumber evidence="1">2.7.10.1</ecNumber>
    </recommendedName>
</protein>
<dbReference type="GO" id="GO:0043066">
    <property type="term" value="P:negative regulation of apoptotic process"/>
    <property type="evidence" value="ECO:0007669"/>
    <property type="project" value="TreeGrafter"/>
</dbReference>
<evidence type="ECO:0000256" key="3">
    <source>
        <dbReference type="ARBA" id="ARBA00022741"/>
    </source>
</evidence>
<dbReference type="PROSITE" id="PS50011">
    <property type="entry name" value="PROTEIN_KINASE_DOM"/>
    <property type="match status" value="1"/>
</dbReference>
<dbReference type="Gene3D" id="3.30.200.20">
    <property type="entry name" value="Phosphorylase Kinase, domain 1"/>
    <property type="match status" value="1"/>
</dbReference>
<dbReference type="GO" id="GO:0009925">
    <property type="term" value="C:basal plasma membrane"/>
    <property type="evidence" value="ECO:0007669"/>
    <property type="project" value="TreeGrafter"/>
</dbReference>
<dbReference type="SMART" id="SM00219">
    <property type="entry name" value="TyrKc"/>
    <property type="match status" value="1"/>
</dbReference>
<dbReference type="GO" id="GO:0005006">
    <property type="term" value="F:epidermal growth factor receptor activity"/>
    <property type="evidence" value="ECO:0007669"/>
    <property type="project" value="TreeGrafter"/>
</dbReference>
<sequence>EAYVMASVGSPHVCHLLGIRLASPVQLIMQLMPFGCLLDHVREHKDGIGPQRLLTWCVQIAKGMNYLEDQRLVHRDLEARNVLVKTAQHGKITDFGPDCLVPRSTTQEAK</sequence>
<dbReference type="EC" id="2.7.10.1" evidence="1"/>
<dbReference type="Gene3D" id="1.10.510.10">
    <property type="entry name" value="Transferase(Phosphotransferase) domain 1"/>
    <property type="match status" value="1"/>
</dbReference>
<reference evidence="8 9" key="1">
    <citation type="journal article" date="2019" name="Mol. Ecol. Resour.">
        <title>Improving Illumina assemblies with Hi-C and long reads: an example with the North African dromedary.</title>
        <authorList>
            <person name="Elbers J.P."/>
            <person name="Rogers M.F."/>
            <person name="Perelman P.L."/>
            <person name="Proskuryakova A.A."/>
            <person name="Serdyukova N.A."/>
            <person name="Johnson W.E."/>
            <person name="Horin P."/>
            <person name="Corander J."/>
            <person name="Murphy D."/>
            <person name="Burger P.A."/>
        </authorList>
    </citation>
    <scope>NUCLEOTIDE SEQUENCE [LARGE SCALE GENOMIC DNA]</scope>
    <source>
        <strain evidence="8">Drom800</strain>
        <tissue evidence="8">Blood</tissue>
    </source>
</reference>
<dbReference type="AlphaFoldDB" id="A0A5N4EL57"/>
<dbReference type="Pfam" id="PF07714">
    <property type="entry name" value="PK_Tyr_Ser-Thr"/>
    <property type="match status" value="1"/>
</dbReference>